<dbReference type="InterPro" id="IPR036188">
    <property type="entry name" value="FAD/NAD-bd_sf"/>
</dbReference>
<dbReference type="STRING" id="167542.P9515_10691"/>
<dbReference type="GeneID" id="60200876"/>
<reference evidence="1 2" key="1">
    <citation type="journal article" date="2007" name="PLoS Genet.">
        <title>Patterns and implications of gene gain and loss in the evolution of Prochlorococcus.</title>
        <authorList>
            <person name="Kettler G.C."/>
            <person name="Martiny A.C."/>
            <person name="Huang K."/>
            <person name="Zucker J."/>
            <person name="Coleman M.L."/>
            <person name="Rodrigue S."/>
            <person name="Chen F."/>
            <person name="Lapidus A."/>
            <person name="Ferriera S."/>
            <person name="Johnson J."/>
            <person name="Steglich C."/>
            <person name="Church G.M."/>
            <person name="Richardson P."/>
            <person name="Chisholm S.W."/>
        </authorList>
    </citation>
    <scope>NUCLEOTIDE SEQUENCE [LARGE SCALE GENOMIC DNA]</scope>
    <source>
        <strain evidence="1 2">MIT 9515</strain>
    </source>
</reference>
<evidence type="ECO:0000313" key="2">
    <source>
        <dbReference type="Proteomes" id="UP000001589"/>
    </source>
</evidence>
<dbReference type="HOGENOM" id="CLU_040780_0_0_3"/>
<dbReference type="RefSeq" id="WP_011820376.1">
    <property type="nucleotide sequence ID" value="NC_008817.1"/>
</dbReference>
<accession>A2BWW5</accession>
<proteinExistence type="predicted"/>
<dbReference type="Pfam" id="PF13450">
    <property type="entry name" value="NAD_binding_8"/>
    <property type="match status" value="1"/>
</dbReference>
<dbReference type="SUPFAM" id="SSF51905">
    <property type="entry name" value="FAD/NAD(P)-binding domain"/>
    <property type="match status" value="1"/>
</dbReference>
<dbReference type="Gene3D" id="3.50.50.60">
    <property type="entry name" value="FAD/NAD(P)-binding domain"/>
    <property type="match status" value="1"/>
</dbReference>
<dbReference type="KEGG" id="pmc:P9515_10691"/>
<dbReference type="PANTHER" id="PTHR16128:SF5">
    <property type="entry name" value="FAD_NAD(P)-BINDING OXIDOREDUCTASE FAMILY PROTEIN"/>
    <property type="match status" value="1"/>
</dbReference>
<dbReference type="AlphaFoldDB" id="A2BWW5"/>
<dbReference type="PANTHER" id="PTHR16128">
    <property type="entry name" value="FAD/NAD(P)-BINDING OXIDOREDUCTASE FAMILY PROTEIN"/>
    <property type="match status" value="1"/>
</dbReference>
<evidence type="ECO:0000313" key="1">
    <source>
        <dbReference type="EMBL" id="ABM72276.1"/>
    </source>
</evidence>
<evidence type="ECO:0008006" key="3">
    <source>
        <dbReference type="Google" id="ProtNLM"/>
    </source>
</evidence>
<dbReference type="Gene3D" id="3.90.660.10">
    <property type="match status" value="1"/>
</dbReference>
<dbReference type="eggNOG" id="COG3380">
    <property type="taxonomic scope" value="Bacteria"/>
</dbReference>
<gene>
    <name evidence="1" type="ordered locus">P9515_10691</name>
</gene>
<organism evidence="1 2">
    <name type="scientific">Prochlorococcus marinus (strain MIT 9515)</name>
    <dbReference type="NCBI Taxonomy" id="167542"/>
    <lineage>
        <taxon>Bacteria</taxon>
        <taxon>Bacillati</taxon>
        <taxon>Cyanobacteriota</taxon>
        <taxon>Cyanophyceae</taxon>
        <taxon>Synechococcales</taxon>
        <taxon>Prochlorococcaceae</taxon>
        <taxon>Prochlorococcus</taxon>
    </lineage>
</organism>
<dbReference type="OrthoDB" id="5792777at2"/>
<name>A2BWW5_PROM5</name>
<sequence length="386" mass="45294">MQNQQLYDIAIIGGGISSSVFTSSHIKNGFSGKLAIIENGRNLGGRSSTRYSQINNGWELNHGSPNLNICNKKNNQLLKTFIQELLDEEIIQQDTSEFIELNEDYIPSKIDSDFHSGTNYIPRTSMSELAKNIISYNNLRNQVDYFFETLIFKLDFKDNRWILTSKNGYEINSKFLICSSNLILHKRSLDIMKISQTPLRKAIPIYKDKKLDKIINLLNQQNYIKRLTFMIYTNSYYDYKDDYKKKYRYFILNNVFEEKYKFERIIFQRQKNNKLGIVIHTRNNEFINEYFQNKNIKLFKKNLLLKFNQIFQNQPHINKIIDYQDISIMKWRASQPSGIGIPENLQVCESHNIAFCGDWIGNEGFGRMEGAILSALNLSHKINKLF</sequence>
<dbReference type="EMBL" id="CP000552">
    <property type="protein sequence ID" value="ABM72276.1"/>
    <property type="molecule type" value="Genomic_DNA"/>
</dbReference>
<dbReference type="Proteomes" id="UP000001589">
    <property type="component" value="Chromosome"/>
</dbReference>
<protein>
    <recommendedName>
        <fullName evidence="3">NAD/FAD-dependent oxidoreductase</fullName>
    </recommendedName>
</protein>